<organism evidence="1 2">
    <name type="scientific">Viridothelium virens</name>
    <name type="common">Speckled blister lichen</name>
    <name type="synonym">Trypethelium virens</name>
    <dbReference type="NCBI Taxonomy" id="1048519"/>
    <lineage>
        <taxon>Eukaryota</taxon>
        <taxon>Fungi</taxon>
        <taxon>Dikarya</taxon>
        <taxon>Ascomycota</taxon>
        <taxon>Pezizomycotina</taxon>
        <taxon>Dothideomycetes</taxon>
        <taxon>Dothideomycetes incertae sedis</taxon>
        <taxon>Trypetheliales</taxon>
        <taxon>Trypetheliaceae</taxon>
        <taxon>Viridothelium</taxon>
    </lineage>
</organism>
<dbReference type="EMBL" id="ML991892">
    <property type="protein sequence ID" value="KAF2228781.1"/>
    <property type="molecule type" value="Genomic_DNA"/>
</dbReference>
<dbReference type="Gene3D" id="1.25.40.10">
    <property type="entry name" value="Tetratricopeptide repeat domain"/>
    <property type="match status" value="1"/>
</dbReference>
<dbReference type="InterPro" id="IPR011990">
    <property type="entry name" value="TPR-like_helical_dom_sf"/>
</dbReference>
<evidence type="ECO:0000313" key="1">
    <source>
        <dbReference type="EMBL" id="KAF2228781.1"/>
    </source>
</evidence>
<dbReference type="Proteomes" id="UP000800092">
    <property type="component" value="Unassembled WGS sequence"/>
</dbReference>
<dbReference type="PANTHER" id="PTHR46082">
    <property type="entry name" value="ATP/GTP-BINDING PROTEIN-RELATED"/>
    <property type="match status" value="1"/>
</dbReference>
<evidence type="ECO:0000313" key="2">
    <source>
        <dbReference type="Proteomes" id="UP000800092"/>
    </source>
</evidence>
<reference evidence="1" key="1">
    <citation type="journal article" date="2020" name="Stud. Mycol.">
        <title>101 Dothideomycetes genomes: a test case for predicting lifestyles and emergence of pathogens.</title>
        <authorList>
            <person name="Haridas S."/>
            <person name="Albert R."/>
            <person name="Binder M."/>
            <person name="Bloem J."/>
            <person name="Labutti K."/>
            <person name="Salamov A."/>
            <person name="Andreopoulos B."/>
            <person name="Baker S."/>
            <person name="Barry K."/>
            <person name="Bills G."/>
            <person name="Bluhm B."/>
            <person name="Cannon C."/>
            <person name="Castanera R."/>
            <person name="Culley D."/>
            <person name="Daum C."/>
            <person name="Ezra D."/>
            <person name="Gonzalez J."/>
            <person name="Henrissat B."/>
            <person name="Kuo A."/>
            <person name="Liang C."/>
            <person name="Lipzen A."/>
            <person name="Lutzoni F."/>
            <person name="Magnuson J."/>
            <person name="Mondo S."/>
            <person name="Nolan M."/>
            <person name="Ohm R."/>
            <person name="Pangilinan J."/>
            <person name="Park H.-J."/>
            <person name="Ramirez L."/>
            <person name="Alfaro M."/>
            <person name="Sun H."/>
            <person name="Tritt A."/>
            <person name="Yoshinaga Y."/>
            <person name="Zwiers L.-H."/>
            <person name="Turgeon B."/>
            <person name="Goodwin S."/>
            <person name="Spatafora J."/>
            <person name="Crous P."/>
            <person name="Grigoriev I."/>
        </authorList>
    </citation>
    <scope>NUCLEOTIDE SEQUENCE</scope>
    <source>
        <strain evidence="1">Tuck. ex Michener</strain>
    </source>
</reference>
<dbReference type="OrthoDB" id="626167at2759"/>
<name>A0A6A6GT03_VIRVR</name>
<dbReference type="PANTHER" id="PTHR46082:SF6">
    <property type="entry name" value="AAA+ ATPASE DOMAIN-CONTAINING PROTEIN-RELATED"/>
    <property type="match status" value="1"/>
</dbReference>
<dbReference type="InterPro" id="IPR053137">
    <property type="entry name" value="NLR-like"/>
</dbReference>
<keyword evidence="2" id="KW-1185">Reference proteome</keyword>
<dbReference type="Pfam" id="PF13374">
    <property type="entry name" value="TPR_10"/>
    <property type="match status" value="1"/>
</dbReference>
<evidence type="ECO:0008006" key="3">
    <source>
        <dbReference type="Google" id="ProtNLM"/>
    </source>
</evidence>
<sequence length="75" mass="8453">MYIQALQGKVEILGLKHTSTLKTVNNLGLLYKDQSKLAEVEEMYIQALQGREKALRPKHTSILIIVNNLGLLYAD</sequence>
<accession>A0A6A6GT03</accession>
<proteinExistence type="predicted"/>
<dbReference type="AlphaFoldDB" id="A0A6A6GT03"/>
<protein>
    <recommendedName>
        <fullName evidence="3">TPR-like protein</fullName>
    </recommendedName>
</protein>
<gene>
    <name evidence="1" type="ORF">EV356DRAFT_540985</name>
</gene>